<keyword evidence="2" id="KW-1185">Reference proteome</keyword>
<name>D8MSC9_ERWBE</name>
<evidence type="ECO:0000313" key="1">
    <source>
        <dbReference type="EMBL" id="CAX59736.1"/>
    </source>
</evidence>
<dbReference type="AlphaFoldDB" id="D8MSC9"/>
<dbReference type="InterPro" id="IPR001646">
    <property type="entry name" value="5peptide_repeat"/>
</dbReference>
<dbReference type="InterPro" id="IPR052949">
    <property type="entry name" value="PA_immunity-related"/>
</dbReference>
<gene>
    <name evidence="1" type="primary">albXIX</name>
    <name evidence="1" type="ordered locus">EbC_22050</name>
</gene>
<evidence type="ECO:0000313" key="2">
    <source>
        <dbReference type="Proteomes" id="UP000008793"/>
    </source>
</evidence>
<dbReference type="PANTHER" id="PTHR42999">
    <property type="entry name" value="ANTIBIOTIC RESISTANCE PROTEIN MCBG"/>
    <property type="match status" value="1"/>
</dbReference>
<dbReference type="KEGG" id="ebi:EbC_22050"/>
<sequence>MEHPVSNQDYFQQTFDKLDLISASLESARFEECVFNNCNFTSAQLTRCKFTQCTFNHCNLSVTGISWSTFYEVAFNECKLSGIDWTRAQWPTFNLDPELQFTQCLLTNASFQGLKLNGLRLDECKLHEVDFRECDLANATITGCDLAGSLFNNTNLRAADFTDSWNFTIDVMHNTVARAKFSRLEAVNLLAGLGIELVD</sequence>
<dbReference type="EMBL" id="FP236843">
    <property type="protein sequence ID" value="CAX59736.1"/>
    <property type="molecule type" value="Genomic_DNA"/>
</dbReference>
<dbReference type="GeneID" id="90512217"/>
<dbReference type="STRING" id="634500.EbC_22050"/>
<dbReference type="Gene3D" id="2.160.20.80">
    <property type="entry name" value="E3 ubiquitin-protein ligase SopA"/>
    <property type="match status" value="1"/>
</dbReference>
<accession>D8MSC9</accession>
<dbReference type="HOGENOM" id="CLU_033401_5_3_6"/>
<dbReference type="Pfam" id="PF13599">
    <property type="entry name" value="Pentapeptide_4"/>
    <property type="match status" value="2"/>
</dbReference>
<dbReference type="PANTHER" id="PTHR42999:SF1">
    <property type="entry name" value="PENTAPEPTIDE REPEAT-CONTAINING PROTEIN"/>
    <property type="match status" value="1"/>
</dbReference>
<dbReference type="RefSeq" id="WP_013202223.1">
    <property type="nucleotide sequence ID" value="NC_014306.1"/>
</dbReference>
<dbReference type="eggNOG" id="COG1357">
    <property type="taxonomic scope" value="Bacteria"/>
</dbReference>
<reference evidence="1 2" key="1">
    <citation type="journal article" date="2010" name="BMC Genomics">
        <title>Genome comparison of the epiphytic bacteria Erwinia billingiae and E. tasmaniensis with the pear pathogen E. pyrifoliae.</title>
        <authorList>
            <person name="Kube M."/>
            <person name="Migdoll A.M."/>
            <person name="Gehring I."/>
            <person name="Heitmann K."/>
            <person name="Mayer Y."/>
            <person name="Kuhl H."/>
            <person name="Knaust F."/>
            <person name="Geider K."/>
            <person name="Reinhardt R."/>
        </authorList>
    </citation>
    <scope>NUCLEOTIDE SEQUENCE [LARGE SCALE GENOMIC DNA]</scope>
    <source>
        <strain evidence="1 2">Eb661</strain>
    </source>
</reference>
<dbReference type="Proteomes" id="UP000008793">
    <property type="component" value="Chromosome"/>
</dbReference>
<proteinExistence type="predicted"/>
<dbReference type="SUPFAM" id="SSF141571">
    <property type="entry name" value="Pentapeptide repeat-like"/>
    <property type="match status" value="1"/>
</dbReference>
<protein>
    <submittedName>
        <fullName evidence="1">McbG-like protein</fullName>
    </submittedName>
</protein>
<organism evidence="2">
    <name type="scientific">Erwinia billingiae (strain Eb661)</name>
    <dbReference type="NCBI Taxonomy" id="634500"/>
    <lineage>
        <taxon>Bacteria</taxon>
        <taxon>Pseudomonadati</taxon>
        <taxon>Pseudomonadota</taxon>
        <taxon>Gammaproteobacteria</taxon>
        <taxon>Enterobacterales</taxon>
        <taxon>Erwiniaceae</taxon>
        <taxon>Erwinia</taxon>
    </lineage>
</organism>